<keyword evidence="1" id="KW-1133">Transmembrane helix</keyword>
<dbReference type="EMBL" id="JALBUF010000009">
    <property type="protein sequence ID" value="MCI0184196.1"/>
    <property type="molecule type" value="Genomic_DNA"/>
</dbReference>
<evidence type="ECO:0000256" key="1">
    <source>
        <dbReference type="SAM" id="Phobius"/>
    </source>
</evidence>
<keyword evidence="1" id="KW-0812">Transmembrane</keyword>
<proteinExistence type="predicted"/>
<keyword evidence="1" id="KW-0472">Membrane</keyword>
<accession>A0A9X2AFN2</accession>
<name>A0A9X2AFN2_9BACL</name>
<protein>
    <submittedName>
        <fullName evidence="2">Uncharacterized protein</fullName>
    </submittedName>
</protein>
<organism evidence="2 3">
    <name type="scientific">Sulfoacidibacillus ferrooxidans</name>
    <dbReference type="NCBI Taxonomy" id="2005001"/>
    <lineage>
        <taxon>Bacteria</taxon>
        <taxon>Bacillati</taxon>
        <taxon>Bacillota</taxon>
        <taxon>Bacilli</taxon>
        <taxon>Bacillales</taxon>
        <taxon>Alicyclobacillaceae</taxon>
        <taxon>Sulfoacidibacillus</taxon>
    </lineage>
</organism>
<sequence>MSPLRNQLVRTAATALIWIGCIEVISSFVAKQMYNYTLTFTPIFIILGIVGIIAFIISRFV</sequence>
<reference evidence="2" key="1">
    <citation type="submission" date="2022-03" db="EMBL/GenBank/DDBJ databases">
        <title>Draft Genome Sequence of Firmicute Strain S0AB, a Heterotrophic Iron/Sulfur-Oxidizing Extreme Acidophile.</title>
        <authorList>
            <person name="Vergara E."/>
            <person name="Pakostova E."/>
            <person name="Johnson D.B."/>
            <person name="Holmes D.S."/>
        </authorList>
    </citation>
    <scope>NUCLEOTIDE SEQUENCE</scope>
    <source>
        <strain evidence="2">S0AB</strain>
    </source>
</reference>
<evidence type="ECO:0000313" key="3">
    <source>
        <dbReference type="Proteomes" id="UP001139263"/>
    </source>
</evidence>
<gene>
    <name evidence="2" type="ORF">MM817_02491</name>
</gene>
<dbReference type="PROSITE" id="PS51257">
    <property type="entry name" value="PROKAR_LIPOPROTEIN"/>
    <property type="match status" value="1"/>
</dbReference>
<dbReference type="Proteomes" id="UP001139263">
    <property type="component" value="Unassembled WGS sequence"/>
</dbReference>
<evidence type="ECO:0000313" key="2">
    <source>
        <dbReference type="EMBL" id="MCI0184196.1"/>
    </source>
</evidence>
<keyword evidence="3" id="KW-1185">Reference proteome</keyword>
<feature type="transmembrane region" description="Helical" evidence="1">
    <location>
        <begin position="36"/>
        <end position="57"/>
    </location>
</feature>
<feature type="transmembrane region" description="Helical" evidence="1">
    <location>
        <begin position="12"/>
        <end position="30"/>
    </location>
</feature>
<dbReference type="AlphaFoldDB" id="A0A9X2AFN2"/>
<comment type="caution">
    <text evidence="2">The sequence shown here is derived from an EMBL/GenBank/DDBJ whole genome shotgun (WGS) entry which is preliminary data.</text>
</comment>